<protein>
    <submittedName>
        <fullName evidence="3">Uncharacterized protein</fullName>
    </submittedName>
</protein>
<dbReference type="AlphaFoldDB" id="A0AAD9JC33"/>
<dbReference type="Pfam" id="PF23070">
    <property type="entry name" value="DUF7043"/>
    <property type="match status" value="1"/>
</dbReference>
<accession>A0AAD9JC33</accession>
<dbReference type="InterPro" id="IPR055471">
    <property type="entry name" value="DUF7043"/>
</dbReference>
<dbReference type="Pfam" id="PF23069">
    <property type="entry name" value="DUF7042"/>
    <property type="match status" value="1"/>
</dbReference>
<dbReference type="PANTHER" id="PTHR22255">
    <property type="entry name" value="LP06548P"/>
    <property type="match status" value="1"/>
</dbReference>
<name>A0AAD9JC33_9ANNE</name>
<dbReference type="EMBL" id="JAODUP010000411">
    <property type="protein sequence ID" value="KAK2150333.1"/>
    <property type="molecule type" value="Genomic_DNA"/>
</dbReference>
<reference evidence="3" key="1">
    <citation type="journal article" date="2023" name="Mol. Biol. Evol.">
        <title>Third-Generation Sequencing Reveals the Adaptive Role of the Epigenome in Three Deep-Sea Polychaetes.</title>
        <authorList>
            <person name="Perez M."/>
            <person name="Aroh O."/>
            <person name="Sun Y."/>
            <person name="Lan Y."/>
            <person name="Juniper S.K."/>
            <person name="Young C.R."/>
            <person name="Angers B."/>
            <person name="Qian P.Y."/>
        </authorList>
    </citation>
    <scope>NUCLEOTIDE SEQUENCE</scope>
    <source>
        <strain evidence="3">P08H-3</strain>
    </source>
</reference>
<keyword evidence="4" id="KW-1185">Reference proteome</keyword>
<gene>
    <name evidence="3" type="ORF">LSH36_411g02016</name>
</gene>
<evidence type="ECO:0000259" key="2">
    <source>
        <dbReference type="Pfam" id="PF23070"/>
    </source>
</evidence>
<evidence type="ECO:0000313" key="3">
    <source>
        <dbReference type="EMBL" id="KAK2150333.1"/>
    </source>
</evidence>
<dbReference type="PANTHER" id="PTHR22255:SF9">
    <property type="entry name" value="LP06548P"/>
    <property type="match status" value="1"/>
</dbReference>
<sequence length="545" mass="62321">MIRRKNSILLSAVVVTSDPSNPTRCKISYCVPRDSLRNICAQIRVETPLYTLVREPAIPSKCPFKDAFYFDYNDQSSGFCDTPISYAKPCAGHTKYQLHFKHCKQYVMFHNSVFIFRILIPQLIRPTTERISTACRQEPVESGTGQLLRGPRPGILLLDRMVVVCWSRTGTRDEPSDLSFRGHRVKYQHYGTEMYMAMSVDATCQGLRSPHDGPITMQFSKDIFGWPPPSCNYPDWLSDVTWRDIDGRHTYSFVADSRVMSGYYRKRMNTNPEVQSEHRCVEVMEDSKTGRERTAIVYSFTTHKCMSKHQCLKFKMDAEGKVQFYQGVMGEYESGKVCLGDSEYNESQMLMEENPSAIECPLKGSYLLQNGEGCHQRISVGCLNKTLLTFSATCDDVQGFVWYTSRHKIHKLALSKNDGEVPSFREDDYIKFGIQLVMPSMDPAESPPDNLMSRIRGCAQSIVTLQCILTWEDSGRIYLLAKEPGADSRLVNCFSFKERHNTVHYTTDRKCGSVASGQLDKSVKYELLEKGEWILDHLNLVYVIW</sequence>
<comment type="caution">
    <text evidence="3">The sequence shown here is derived from an EMBL/GenBank/DDBJ whole genome shotgun (WGS) entry which is preliminary data.</text>
</comment>
<proteinExistence type="predicted"/>
<evidence type="ECO:0000259" key="1">
    <source>
        <dbReference type="Pfam" id="PF23069"/>
    </source>
</evidence>
<dbReference type="InterPro" id="IPR055470">
    <property type="entry name" value="DUF7042"/>
</dbReference>
<feature type="domain" description="DUF7042" evidence="1">
    <location>
        <begin position="59"/>
        <end position="106"/>
    </location>
</feature>
<evidence type="ECO:0000313" key="4">
    <source>
        <dbReference type="Proteomes" id="UP001208570"/>
    </source>
</evidence>
<dbReference type="Proteomes" id="UP001208570">
    <property type="component" value="Unassembled WGS sequence"/>
</dbReference>
<feature type="domain" description="DUF7043" evidence="2">
    <location>
        <begin position="229"/>
        <end position="346"/>
    </location>
</feature>
<organism evidence="3 4">
    <name type="scientific">Paralvinella palmiformis</name>
    <dbReference type="NCBI Taxonomy" id="53620"/>
    <lineage>
        <taxon>Eukaryota</taxon>
        <taxon>Metazoa</taxon>
        <taxon>Spiralia</taxon>
        <taxon>Lophotrochozoa</taxon>
        <taxon>Annelida</taxon>
        <taxon>Polychaeta</taxon>
        <taxon>Sedentaria</taxon>
        <taxon>Canalipalpata</taxon>
        <taxon>Terebellida</taxon>
        <taxon>Terebelliformia</taxon>
        <taxon>Alvinellidae</taxon>
        <taxon>Paralvinella</taxon>
    </lineage>
</organism>